<keyword evidence="1" id="KW-1133">Transmembrane helix</keyword>
<reference evidence="2 3" key="1">
    <citation type="submission" date="2017-04" db="EMBL/GenBank/DDBJ databases">
        <authorList>
            <person name="Afonso C.L."/>
            <person name="Miller P.J."/>
            <person name="Scott M.A."/>
            <person name="Spackman E."/>
            <person name="Goraichik I."/>
            <person name="Dimitrov K.M."/>
            <person name="Suarez D.L."/>
            <person name="Swayne D.E."/>
        </authorList>
    </citation>
    <scope>NUCLEOTIDE SEQUENCE [LARGE SCALE GENOMIC DNA]</scope>
    <source>
        <strain evidence="2 3">CGMCC 1.12644</strain>
    </source>
</reference>
<sequence length="193" mass="20482">MSDRFDIPAHEAEVVRVFLIDLPDDGQRQTFLDDSEGTWGPITALNPTSEGEPFTGMDRSYMDVVDPDDLDEVGLGGLLTEGYGIAEAEVAPLRARLGAIRDSVLIVSSKAFAGTAVAIEPRAPLRWVATLRQEAARGTMEQLHVESAVGQVTADEAAEPVKPALPMVLKLTLVLMAVAVLVAIVLGFSGAGE</sequence>
<keyword evidence="3" id="KW-1185">Reference proteome</keyword>
<feature type="transmembrane region" description="Helical" evidence="1">
    <location>
        <begin position="171"/>
        <end position="191"/>
    </location>
</feature>
<evidence type="ECO:0008006" key="4">
    <source>
        <dbReference type="Google" id="ProtNLM"/>
    </source>
</evidence>
<name>A0A1W2AXK0_9RHOB</name>
<organism evidence="2 3">
    <name type="scientific">Primorskyibacter flagellatus</name>
    <dbReference type="NCBI Taxonomy" id="1387277"/>
    <lineage>
        <taxon>Bacteria</taxon>
        <taxon>Pseudomonadati</taxon>
        <taxon>Pseudomonadota</taxon>
        <taxon>Alphaproteobacteria</taxon>
        <taxon>Rhodobacterales</taxon>
        <taxon>Roseobacteraceae</taxon>
        <taxon>Primorskyibacter</taxon>
    </lineage>
</organism>
<accession>A0A1W2AXK0</accession>
<evidence type="ECO:0000313" key="2">
    <source>
        <dbReference type="EMBL" id="SMC65270.1"/>
    </source>
</evidence>
<dbReference type="AlphaFoldDB" id="A0A1W2AXK0"/>
<dbReference type="OrthoDB" id="7875742at2"/>
<protein>
    <recommendedName>
        <fullName evidence="4">Aspartate carbamoyltransferase catalytic subunit</fullName>
    </recommendedName>
</protein>
<evidence type="ECO:0000313" key="3">
    <source>
        <dbReference type="Proteomes" id="UP000192330"/>
    </source>
</evidence>
<proteinExistence type="predicted"/>
<gene>
    <name evidence="2" type="ORF">SAMN06295998_103355</name>
</gene>
<dbReference type="STRING" id="1387277.SAMN06295998_103355"/>
<keyword evidence="1" id="KW-0472">Membrane</keyword>
<evidence type="ECO:0000256" key="1">
    <source>
        <dbReference type="SAM" id="Phobius"/>
    </source>
</evidence>
<dbReference type="Proteomes" id="UP000192330">
    <property type="component" value="Unassembled WGS sequence"/>
</dbReference>
<dbReference type="RefSeq" id="WP_084351856.1">
    <property type="nucleotide sequence ID" value="NZ_FWYD01000003.1"/>
</dbReference>
<dbReference type="EMBL" id="FWYD01000003">
    <property type="protein sequence ID" value="SMC65270.1"/>
    <property type="molecule type" value="Genomic_DNA"/>
</dbReference>
<keyword evidence="1" id="KW-0812">Transmembrane</keyword>